<dbReference type="GO" id="GO:0003911">
    <property type="term" value="F:DNA ligase (NAD+) activity"/>
    <property type="evidence" value="ECO:0007669"/>
    <property type="project" value="InterPro"/>
</dbReference>
<proteinExistence type="predicted"/>
<organism evidence="2 3">
    <name type="scientific">Bacillus safensis</name>
    <dbReference type="NCBI Taxonomy" id="561879"/>
    <lineage>
        <taxon>Bacteria</taxon>
        <taxon>Bacillati</taxon>
        <taxon>Bacillota</taxon>
        <taxon>Bacilli</taxon>
        <taxon>Bacillales</taxon>
        <taxon>Bacillaceae</taxon>
        <taxon>Bacillus</taxon>
    </lineage>
</organism>
<name>A0A5S9M4D3_BACIA</name>
<evidence type="ECO:0000259" key="1">
    <source>
        <dbReference type="Pfam" id="PF01653"/>
    </source>
</evidence>
<evidence type="ECO:0000313" key="2">
    <source>
        <dbReference type="EMBL" id="BBP87638.1"/>
    </source>
</evidence>
<dbReference type="AlphaFoldDB" id="A0A5S9M4D3"/>
<reference evidence="2 3" key="1">
    <citation type="submission" date="2019-12" db="EMBL/GenBank/DDBJ databases">
        <title>Full genome sequence of a Bacillus safensis strain isolated from commercially available natto in Indonesia.</title>
        <authorList>
            <person name="Yoshida M."/>
            <person name="Uomi M."/>
            <person name="Waturangi D."/>
            <person name="Ekaputri J.J."/>
            <person name="Setiamarga D.H.E."/>
        </authorList>
    </citation>
    <scope>NUCLEOTIDE SEQUENCE [LARGE SCALE GENOMIC DNA]</scope>
    <source>
        <strain evidence="2 3">IDN1</strain>
    </source>
</reference>
<dbReference type="EMBL" id="AP021906">
    <property type="protein sequence ID" value="BBP87638.1"/>
    <property type="molecule type" value="Genomic_DNA"/>
</dbReference>
<dbReference type="InterPro" id="IPR013839">
    <property type="entry name" value="DNAligase_adenylation"/>
</dbReference>
<dbReference type="Pfam" id="PF01653">
    <property type="entry name" value="DNA_ligase_aden"/>
    <property type="match status" value="1"/>
</dbReference>
<evidence type="ECO:0000313" key="3">
    <source>
        <dbReference type="Proteomes" id="UP000464658"/>
    </source>
</evidence>
<feature type="domain" description="NAD-dependent DNA ligase adenylation" evidence="1">
    <location>
        <begin position="1"/>
        <end position="88"/>
    </location>
</feature>
<dbReference type="Proteomes" id="UP000464658">
    <property type="component" value="Chromosome"/>
</dbReference>
<dbReference type="Gene3D" id="3.30.470.30">
    <property type="entry name" value="DNA ligase/mRNA capping enzyme"/>
    <property type="match status" value="1"/>
</dbReference>
<gene>
    <name evidence="2" type="ORF">BsIDN1_12560</name>
</gene>
<dbReference type="SUPFAM" id="SSF56091">
    <property type="entry name" value="DNA ligase/mRNA capping enzyme, catalytic domain"/>
    <property type="match status" value="1"/>
</dbReference>
<protein>
    <recommendedName>
        <fullName evidence="1">NAD-dependent DNA ligase adenylation domain-containing protein</fullName>
    </recommendedName>
</protein>
<sequence length="100" mass="11350">MRGEAFMPKPSFEALNEKRIQNEEEPFANPRNAAAGSLRQLDTKIAAKRNLDIFVYSIAELDEIGVETQSAGLDLLDELGFKTTKRKTDVPNDRRSHRPY</sequence>
<accession>A0A5S9M4D3</accession>